<reference evidence="2" key="1">
    <citation type="journal article" date="2007" name="Plant Cell">
        <title>Dothideomycete-plant interactions illuminated by genome sequencing and EST analysis of the wheat pathogen Stagonospora nodorum.</title>
        <authorList>
            <person name="Hane J.K."/>
            <person name="Lowe R.G."/>
            <person name="Solomon P.S."/>
            <person name="Tan K.C."/>
            <person name="Schoch C.L."/>
            <person name="Spatafora J.W."/>
            <person name="Crous P.W."/>
            <person name="Kodira C."/>
            <person name="Birren B.W."/>
            <person name="Galagan J.E."/>
            <person name="Torriani S.F."/>
            <person name="McDonald B.A."/>
            <person name="Oliver R.P."/>
        </authorList>
    </citation>
    <scope>NUCLEOTIDE SEQUENCE [LARGE SCALE GENOMIC DNA]</scope>
    <source>
        <strain evidence="2">SN15 / ATCC MYA-4574 / FGSC 10173</strain>
    </source>
</reference>
<evidence type="ECO:0000313" key="2">
    <source>
        <dbReference type="Proteomes" id="UP000001055"/>
    </source>
</evidence>
<protein>
    <submittedName>
        <fullName evidence="1">Uncharacterized protein</fullName>
    </submittedName>
</protein>
<dbReference type="GeneID" id="5969660"/>
<name>Q0V1B9_PHANO</name>
<dbReference type="EMBL" id="CH445327">
    <property type="protein sequence ID" value="EAT90407.1"/>
    <property type="molecule type" value="Genomic_DNA"/>
</dbReference>
<proteinExistence type="predicted"/>
<gene>
    <name evidence="1" type="ORF">SNOG_02195</name>
</gene>
<dbReference type="KEGG" id="pno:SNOG_02195"/>
<organism evidence="1 2">
    <name type="scientific">Phaeosphaeria nodorum (strain SN15 / ATCC MYA-4574 / FGSC 10173)</name>
    <name type="common">Glume blotch fungus</name>
    <name type="synonym">Parastagonospora nodorum</name>
    <dbReference type="NCBI Taxonomy" id="321614"/>
    <lineage>
        <taxon>Eukaryota</taxon>
        <taxon>Fungi</taxon>
        <taxon>Dikarya</taxon>
        <taxon>Ascomycota</taxon>
        <taxon>Pezizomycotina</taxon>
        <taxon>Dothideomycetes</taxon>
        <taxon>Pleosporomycetidae</taxon>
        <taxon>Pleosporales</taxon>
        <taxon>Pleosporineae</taxon>
        <taxon>Phaeosphaeriaceae</taxon>
        <taxon>Parastagonospora</taxon>
    </lineage>
</organism>
<dbReference type="RefSeq" id="XP_001792810.1">
    <property type="nucleotide sequence ID" value="XM_001792758.1"/>
</dbReference>
<evidence type="ECO:0000313" key="1">
    <source>
        <dbReference type="EMBL" id="EAT90407.1"/>
    </source>
</evidence>
<accession>Q0V1B9</accession>
<dbReference type="AlphaFoldDB" id="Q0V1B9"/>
<dbReference type="InParanoid" id="Q0V1B9"/>
<dbReference type="Proteomes" id="UP000001055">
    <property type="component" value="Unassembled WGS sequence"/>
</dbReference>
<sequence>MSSSRTRHHQTKSSRTRQRSTALCDVSLFLRIELGPESLHFSDGNL</sequence>